<dbReference type="InterPro" id="IPR036938">
    <property type="entry name" value="PAP2/HPO_sf"/>
</dbReference>
<dbReference type="Pfam" id="PF01569">
    <property type="entry name" value="PAP2"/>
    <property type="match status" value="1"/>
</dbReference>
<accession>A0A2H1FBU1</accession>
<keyword evidence="1" id="KW-0472">Membrane</keyword>
<evidence type="ECO:0000313" key="4">
    <source>
        <dbReference type="Proteomes" id="UP000230607"/>
    </source>
</evidence>
<feature type="transmembrane region" description="Helical" evidence="1">
    <location>
        <begin position="55"/>
        <end position="74"/>
    </location>
</feature>
<feature type="domain" description="Phosphatidic acid phosphatase type 2/haloperoxidase" evidence="2">
    <location>
        <begin position="81"/>
        <end position="202"/>
    </location>
</feature>
<feature type="transmembrane region" description="Helical" evidence="1">
    <location>
        <begin position="161"/>
        <end position="179"/>
    </location>
</feature>
<dbReference type="AlphaFoldDB" id="A0A2H1FBU1"/>
<feature type="transmembrane region" description="Helical" evidence="1">
    <location>
        <begin position="185"/>
        <end position="202"/>
    </location>
</feature>
<keyword evidence="1" id="KW-0812">Transmembrane</keyword>
<sequence>MIFDIRSRTFFLLLLAFLILLYLSVAKIVIVQDTGFETTLSKLVGNPVVDLTMDVFTELGWVLYPIFISIILFIIKRTRRLGLVLLLSLLIGTMVAAYMRCYTGYEKPALDFIGAHLAIKSGADVSVPCTIDGTFPAGDTVRTTIFAFIIGYALSKRFPRGCYLLWVYPTVVSISRLYLLQEYPSTVVAGVIFGILIANIISKKLKIELIFDKSKS</sequence>
<keyword evidence="1" id="KW-1133">Transmembrane helix</keyword>
<evidence type="ECO:0000256" key="1">
    <source>
        <dbReference type="SAM" id="Phobius"/>
    </source>
</evidence>
<feature type="transmembrane region" description="Helical" evidence="1">
    <location>
        <begin position="81"/>
        <end position="99"/>
    </location>
</feature>
<evidence type="ECO:0000259" key="2">
    <source>
        <dbReference type="SMART" id="SM00014"/>
    </source>
</evidence>
<keyword evidence="4" id="KW-1185">Reference proteome</keyword>
<dbReference type="SMART" id="SM00014">
    <property type="entry name" value="acidPPc"/>
    <property type="match status" value="1"/>
</dbReference>
<name>A0A2H1FBU1_9ARCH</name>
<dbReference type="Gene3D" id="1.20.144.10">
    <property type="entry name" value="Phosphatidic acid phosphatase type 2/haloperoxidase"/>
    <property type="match status" value="1"/>
</dbReference>
<dbReference type="EMBL" id="LT841358">
    <property type="protein sequence ID" value="SMH70231.1"/>
    <property type="molecule type" value="Genomic_DNA"/>
</dbReference>
<evidence type="ECO:0000313" key="3">
    <source>
        <dbReference type="EMBL" id="SMH70231.1"/>
    </source>
</evidence>
<feature type="transmembrane region" description="Helical" evidence="1">
    <location>
        <begin position="135"/>
        <end position="154"/>
    </location>
</feature>
<dbReference type="CDD" id="cd01610">
    <property type="entry name" value="PAP2_like"/>
    <property type="match status" value="1"/>
</dbReference>
<dbReference type="SUPFAM" id="SSF48317">
    <property type="entry name" value="Acid phosphatase/Vanadium-dependent haloperoxidase"/>
    <property type="match status" value="1"/>
</dbReference>
<dbReference type="InterPro" id="IPR000326">
    <property type="entry name" value="PAP2/HPO"/>
</dbReference>
<reference evidence="4" key="1">
    <citation type="submission" date="2017-03" db="EMBL/GenBank/DDBJ databases">
        <authorList>
            <person name="Herbold C."/>
        </authorList>
    </citation>
    <scope>NUCLEOTIDE SEQUENCE [LARGE SCALE GENOMIC DNA]</scope>
</reference>
<protein>
    <submittedName>
        <fullName evidence="3">Putative PAP2 superfamily protein</fullName>
    </submittedName>
</protein>
<gene>
    <name evidence="3" type="ORF">NCS_10038</name>
</gene>
<dbReference type="Proteomes" id="UP000230607">
    <property type="component" value="Chromosome 1"/>
</dbReference>
<proteinExistence type="predicted"/>
<organism evidence="3 4">
    <name type="scientific">Candidatus Nitrosotalea okcheonensis</name>
    <dbReference type="NCBI Taxonomy" id="1903276"/>
    <lineage>
        <taxon>Archaea</taxon>
        <taxon>Nitrososphaerota</taxon>
        <taxon>Nitrososphaeria</taxon>
        <taxon>Nitrosotaleales</taxon>
        <taxon>Nitrosotaleaceae</taxon>
        <taxon>Nitrosotalea</taxon>
    </lineage>
</organism>